<evidence type="ECO:0000313" key="2">
    <source>
        <dbReference type="Proteomes" id="UP000250235"/>
    </source>
</evidence>
<proteinExistence type="predicted"/>
<accession>A0A2Z7AWM8</accession>
<evidence type="ECO:0000313" key="1">
    <source>
        <dbReference type="EMBL" id="KZV26301.1"/>
    </source>
</evidence>
<keyword evidence="2" id="KW-1185">Reference proteome</keyword>
<name>A0A2Z7AWM8_9LAMI</name>
<dbReference type="Proteomes" id="UP000250235">
    <property type="component" value="Unassembled WGS sequence"/>
</dbReference>
<sequence>MTSAVTSSSSRSYSVQQIEYQQMRRGAKYEMSCDDISFDVITISRWISADEAKRKKLKRRRVENQQMD</sequence>
<dbReference type="EMBL" id="KV011327">
    <property type="protein sequence ID" value="KZV26301.1"/>
    <property type="molecule type" value="Genomic_DNA"/>
</dbReference>
<gene>
    <name evidence="1" type="ORF">F511_40641</name>
</gene>
<protein>
    <submittedName>
        <fullName evidence="1">Uncharacterized protein</fullName>
    </submittedName>
</protein>
<dbReference type="AlphaFoldDB" id="A0A2Z7AWM8"/>
<reference evidence="1 2" key="1">
    <citation type="journal article" date="2015" name="Proc. Natl. Acad. Sci. U.S.A.">
        <title>The resurrection genome of Boea hygrometrica: A blueprint for survival of dehydration.</title>
        <authorList>
            <person name="Xiao L."/>
            <person name="Yang G."/>
            <person name="Zhang L."/>
            <person name="Yang X."/>
            <person name="Zhao S."/>
            <person name="Ji Z."/>
            <person name="Zhou Q."/>
            <person name="Hu M."/>
            <person name="Wang Y."/>
            <person name="Chen M."/>
            <person name="Xu Y."/>
            <person name="Jin H."/>
            <person name="Xiao X."/>
            <person name="Hu G."/>
            <person name="Bao F."/>
            <person name="Hu Y."/>
            <person name="Wan P."/>
            <person name="Li L."/>
            <person name="Deng X."/>
            <person name="Kuang T."/>
            <person name="Xiang C."/>
            <person name="Zhu J.K."/>
            <person name="Oliver M.J."/>
            <person name="He Y."/>
        </authorList>
    </citation>
    <scope>NUCLEOTIDE SEQUENCE [LARGE SCALE GENOMIC DNA]</scope>
    <source>
        <strain evidence="2">cv. XS01</strain>
    </source>
</reference>
<organism evidence="1 2">
    <name type="scientific">Dorcoceras hygrometricum</name>
    <dbReference type="NCBI Taxonomy" id="472368"/>
    <lineage>
        <taxon>Eukaryota</taxon>
        <taxon>Viridiplantae</taxon>
        <taxon>Streptophyta</taxon>
        <taxon>Embryophyta</taxon>
        <taxon>Tracheophyta</taxon>
        <taxon>Spermatophyta</taxon>
        <taxon>Magnoliopsida</taxon>
        <taxon>eudicotyledons</taxon>
        <taxon>Gunneridae</taxon>
        <taxon>Pentapetalae</taxon>
        <taxon>asterids</taxon>
        <taxon>lamiids</taxon>
        <taxon>Lamiales</taxon>
        <taxon>Gesneriaceae</taxon>
        <taxon>Didymocarpoideae</taxon>
        <taxon>Trichosporeae</taxon>
        <taxon>Loxocarpinae</taxon>
        <taxon>Dorcoceras</taxon>
    </lineage>
</organism>